<comment type="caution">
    <text evidence="5">The sequence shown here is derived from an EMBL/GenBank/DDBJ whole genome shotgun (WGS) entry which is preliminary data.</text>
</comment>
<dbReference type="PROSITE" id="PS50887">
    <property type="entry name" value="GGDEF"/>
    <property type="match status" value="1"/>
</dbReference>
<evidence type="ECO:0000313" key="5">
    <source>
        <dbReference type="EMBL" id="OFC69441.1"/>
    </source>
</evidence>
<dbReference type="AlphaFoldDB" id="A0A1E7Z7M4"/>
<dbReference type="Proteomes" id="UP000175691">
    <property type="component" value="Unassembled WGS sequence"/>
</dbReference>
<dbReference type="NCBIfam" id="TIGR00254">
    <property type="entry name" value="GGDEF"/>
    <property type="match status" value="1"/>
</dbReference>
<keyword evidence="1" id="KW-1133">Transmembrane helix</keyword>
<dbReference type="PROSITE" id="PS50885">
    <property type="entry name" value="HAMP"/>
    <property type="match status" value="1"/>
</dbReference>
<keyword evidence="1" id="KW-0472">Membrane</keyword>
<dbReference type="CDD" id="cd01948">
    <property type="entry name" value="EAL"/>
    <property type="match status" value="1"/>
</dbReference>
<evidence type="ECO:0000256" key="1">
    <source>
        <dbReference type="SAM" id="Phobius"/>
    </source>
</evidence>
<feature type="domain" description="HAMP" evidence="3">
    <location>
        <begin position="180"/>
        <end position="233"/>
    </location>
</feature>
<keyword evidence="6" id="KW-1185">Reference proteome</keyword>
<accession>A0A1E7Z7M4</accession>
<name>A0A1E7Z7M4_9ALTE</name>
<dbReference type="OrthoDB" id="9176779at2"/>
<dbReference type="PANTHER" id="PTHR33121:SF70">
    <property type="entry name" value="SIGNALING PROTEIN YKOW"/>
    <property type="match status" value="1"/>
</dbReference>
<dbReference type="InterPro" id="IPR035919">
    <property type="entry name" value="EAL_sf"/>
</dbReference>
<evidence type="ECO:0000313" key="6">
    <source>
        <dbReference type="Proteomes" id="UP000175691"/>
    </source>
</evidence>
<dbReference type="InterPro" id="IPR000160">
    <property type="entry name" value="GGDEF_dom"/>
</dbReference>
<reference evidence="5 6" key="1">
    <citation type="submission" date="2016-08" db="EMBL/GenBank/DDBJ databases">
        <authorList>
            <person name="Seilhamer J.J."/>
        </authorList>
    </citation>
    <scope>NUCLEOTIDE SEQUENCE [LARGE SCALE GENOMIC DNA]</scope>
    <source>
        <strain evidence="5 6">KCTC 42603</strain>
    </source>
</reference>
<dbReference type="Pfam" id="PF00990">
    <property type="entry name" value="GGDEF"/>
    <property type="match status" value="1"/>
</dbReference>
<dbReference type="SMART" id="SM00052">
    <property type="entry name" value="EAL"/>
    <property type="match status" value="1"/>
</dbReference>
<dbReference type="InterPro" id="IPR043128">
    <property type="entry name" value="Rev_trsase/Diguanyl_cyclase"/>
</dbReference>
<feature type="domain" description="GGDEF" evidence="4">
    <location>
        <begin position="283"/>
        <end position="416"/>
    </location>
</feature>
<protein>
    <submittedName>
        <fullName evidence="5">Diguanylate cyclase</fullName>
    </submittedName>
</protein>
<dbReference type="InterPro" id="IPR001633">
    <property type="entry name" value="EAL_dom"/>
</dbReference>
<sequence>MFRSIKLPITLLVTAVVSVSVVATFYLSARSQDDRIEMLEKQKVSNLSDNIAMRIASESDTSRQNVIIDRELALLENSQANIAAYIFDEQKRLLGSSGGGRSEEMKQLALKHPYGVLADDDLILSVSEIGSDYAVEGTVVVISDLSDVKKQSQQVLAFQTLPELIAVIIIAVVIAFLIIQVLLKPLNDLIDFTRKISRNKDYTARFLPGKSREISSLVGNINSFLDTIEVELTINKEQNATLVEQQQTMMRLANYDSLTALPNRQFVVDNLRLELARVRRLREDLALIFFDLDGFKSINDSLGHETGDLILIEVADRVQNLLREGDLVARLGGDEFIIVPDRDVSDVSLNNLATKLVSAFEEPFMLRGLALSVGVSVGIARATDAGYELSQLMSNADLAMYRSKAKGRGTHTLFTVDMVESYKRKMSLANSIDSAIRHDEFRVYYQPKISKHGAVIGLEALIRWEHPEYGMVMPGEFVPIAEQGGRISSITQWMIERVCMELPDLQMLVDNKFRVAINLSGHDLRHTDLFNDIYELFERYKVHPEYFEFEVTESSYLENFDTADKFFKRLSNMGCAIALDDFGTGYSSLSYLTQITIDTLKIDRQFICELESSERSRMVTGSIIDLAKRLALTVCAEGIEQPSQWRYLNEHGCDHVQGFLFSKPVPLSKLIELPKNFSHFLDDTTSFE</sequence>
<keyword evidence="1" id="KW-0812">Transmembrane</keyword>
<evidence type="ECO:0000259" key="2">
    <source>
        <dbReference type="PROSITE" id="PS50883"/>
    </source>
</evidence>
<dbReference type="Gene3D" id="3.20.20.450">
    <property type="entry name" value="EAL domain"/>
    <property type="match status" value="1"/>
</dbReference>
<gene>
    <name evidence="5" type="ORF">BFC18_18735</name>
</gene>
<dbReference type="GO" id="GO:0007165">
    <property type="term" value="P:signal transduction"/>
    <property type="evidence" value="ECO:0007669"/>
    <property type="project" value="InterPro"/>
</dbReference>
<dbReference type="EMBL" id="MDHN01000040">
    <property type="protein sequence ID" value="OFC69441.1"/>
    <property type="molecule type" value="Genomic_DNA"/>
</dbReference>
<dbReference type="InterPro" id="IPR003660">
    <property type="entry name" value="HAMP_dom"/>
</dbReference>
<dbReference type="Gene3D" id="3.30.70.270">
    <property type="match status" value="1"/>
</dbReference>
<dbReference type="SUPFAM" id="SSF141868">
    <property type="entry name" value="EAL domain-like"/>
    <property type="match status" value="1"/>
</dbReference>
<evidence type="ECO:0000259" key="3">
    <source>
        <dbReference type="PROSITE" id="PS50885"/>
    </source>
</evidence>
<dbReference type="GO" id="GO:0016020">
    <property type="term" value="C:membrane"/>
    <property type="evidence" value="ECO:0007669"/>
    <property type="project" value="InterPro"/>
</dbReference>
<dbReference type="Gene3D" id="6.10.340.10">
    <property type="match status" value="1"/>
</dbReference>
<dbReference type="InterPro" id="IPR029787">
    <property type="entry name" value="Nucleotide_cyclase"/>
</dbReference>
<dbReference type="PANTHER" id="PTHR33121">
    <property type="entry name" value="CYCLIC DI-GMP PHOSPHODIESTERASE PDEF"/>
    <property type="match status" value="1"/>
</dbReference>
<feature type="transmembrane region" description="Helical" evidence="1">
    <location>
        <begin position="164"/>
        <end position="183"/>
    </location>
</feature>
<dbReference type="SUPFAM" id="SSF55073">
    <property type="entry name" value="Nucleotide cyclase"/>
    <property type="match status" value="1"/>
</dbReference>
<organism evidence="5 6">
    <name type="scientific">Alteromonas confluentis</name>
    <dbReference type="NCBI Taxonomy" id="1656094"/>
    <lineage>
        <taxon>Bacteria</taxon>
        <taxon>Pseudomonadati</taxon>
        <taxon>Pseudomonadota</taxon>
        <taxon>Gammaproteobacteria</taxon>
        <taxon>Alteromonadales</taxon>
        <taxon>Alteromonadaceae</taxon>
        <taxon>Alteromonas/Salinimonas group</taxon>
        <taxon>Alteromonas</taxon>
    </lineage>
</organism>
<feature type="domain" description="EAL" evidence="2">
    <location>
        <begin position="425"/>
        <end position="678"/>
    </location>
</feature>
<dbReference type="PROSITE" id="PS50883">
    <property type="entry name" value="EAL"/>
    <property type="match status" value="1"/>
</dbReference>
<dbReference type="InterPro" id="IPR050706">
    <property type="entry name" value="Cyclic-di-GMP_PDE-like"/>
</dbReference>
<dbReference type="SMART" id="SM00267">
    <property type="entry name" value="GGDEF"/>
    <property type="match status" value="1"/>
</dbReference>
<proteinExistence type="predicted"/>
<dbReference type="GO" id="GO:0071111">
    <property type="term" value="F:cyclic-guanylate-specific phosphodiesterase activity"/>
    <property type="evidence" value="ECO:0007669"/>
    <property type="project" value="InterPro"/>
</dbReference>
<evidence type="ECO:0000259" key="4">
    <source>
        <dbReference type="PROSITE" id="PS50887"/>
    </source>
</evidence>
<feature type="transmembrane region" description="Helical" evidence="1">
    <location>
        <begin position="6"/>
        <end position="29"/>
    </location>
</feature>
<dbReference type="CDD" id="cd01949">
    <property type="entry name" value="GGDEF"/>
    <property type="match status" value="1"/>
</dbReference>
<dbReference type="Pfam" id="PF00563">
    <property type="entry name" value="EAL"/>
    <property type="match status" value="1"/>
</dbReference>
<dbReference type="STRING" id="1656094.BFC18_18735"/>